<dbReference type="InterPro" id="IPR058030">
    <property type="entry name" value="TRIM8/14/16/25/29/45/65_CC"/>
</dbReference>
<keyword evidence="1" id="KW-0479">Metal-binding</keyword>
<dbReference type="InterPro" id="IPR051051">
    <property type="entry name" value="E3_ubiq-ligase_TRIM/RNF"/>
</dbReference>
<evidence type="ECO:0000259" key="4">
    <source>
        <dbReference type="PROSITE" id="PS50188"/>
    </source>
</evidence>
<sequence length="416" mass="47241">MCRPCMTFNGPGRSWSSHFGRVVGCLTLPGSCFTGPSPTSLTGGMLQKECVSRFHLKKTGFVRNTANLWSSSAILNRCLCVSPVMDHKFHPVVPIREEHEEKMKQLWKIQSEVQQTIRDREQLIYEIYSTVSTENQAESLIAELAEEITLLTSECSEMMQVSQTEDPLHFLQAFRIPENLLHFRDWTTVEVCPQPDVRTVSRGQDQLEETLNVRTENPRDLKAALEKYACELTLDPNTAHRDLSLSEDHRMVTWTGNYQSYPDHPERFDSWPQVLCREGLSGRCYWEVEWGGHVEVGVTYRVSLLPYRGITRRGMVEESRLGRNNKSWSLVCCDGGYSARYDGTDTAISLPPAGSTRVGVYLDRPAGSLSFYRVSPGGGGSSDTLTHLHTFWTSFNQDLWPVLFFYTASSVSLCWR</sequence>
<dbReference type="PANTHER" id="PTHR25465">
    <property type="entry name" value="B-BOX DOMAIN CONTAINING"/>
    <property type="match status" value="1"/>
</dbReference>
<dbReference type="OMA" id="SECSEMM"/>
<dbReference type="SMART" id="SM00449">
    <property type="entry name" value="SPRY"/>
    <property type="match status" value="1"/>
</dbReference>
<protein>
    <recommendedName>
        <fullName evidence="4">B30.2/SPRY domain-containing protein</fullName>
    </recommendedName>
</protein>
<proteinExistence type="predicted"/>
<dbReference type="InterPro" id="IPR013320">
    <property type="entry name" value="ConA-like_dom_sf"/>
</dbReference>
<dbReference type="InterPro" id="IPR043136">
    <property type="entry name" value="B30.2/SPRY_sf"/>
</dbReference>
<dbReference type="SMART" id="SM00589">
    <property type="entry name" value="PRY"/>
    <property type="match status" value="1"/>
</dbReference>
<dbReference type="InterPro" id="IPR003877">
    <property type="entry name" value="SPRY_dom"/>
</dbReference>
<dbReference type="CDD" id="cd16040">
    <property type="entry name" value="SPRY_PRY_SNTX"/>
    <property type="match status" value="1"/>
</dbReference>
<evidence type="ECO:0000256" key="1">
    <source>
        <dbReference type="ARBA" id="ARBA00022723"/>
    </source>
</evidence>
<accession>A0A8C5C136</accession>
<evidence type="ECO:0000313" key="6">
    <source>
        <dbReference type="Proteomes" id="UP000694546"/>
    </source>
</evidence>
<evidence type="ECO:0000256" key="3">
    <source>
        <dbReference type="ARBA" id="ARBA00022833"/>
    </source>
</evidence>
<dbReference type="InterPro" id="IPR006574">
    <property type="entry name" value="PRY"/>
</dbReference>
<keyword evidence="2" id="KW-0863">Zinc-finger</keyword>
<dbReference type="PROSITE" id="PS50188">
    <property type="entry name" value="B302_SPRY"/>
    <property type="match status" value="1"/>
</dbReference>
<reference evidence="5" key="2">
    <citation type="submission" date="2025-09" db="UniProtKB">
        <authorList>
            <consortium name="Ensembl"/>
        </authorList>
    </citation>
    <scope>IDENTIFICATION</scope>
</reference>
<dbReference type="Pfam" id="PF25600">
    <property type="entry name" value="TRIM_CC"/>
    <property type="match status" value="1"/>
</dbReference>
<dbReference type="Gene3D" id="2.60.120.920">
    <property type="match status" value="1"/>
</dbReference>
<dbReference type="Ensembl" id="ENSGMOT00000026236.1">
    <property type="protein sequence ID" value="ENSGMOP00000053921.1"/>
    <property type="gene ID" value="ENSGMOG00000027191.1"/>
</dbReference>
<dbReference type="InterPro" id="IPR003879">
    <property type="entry name" value="Butyrophylin_SPRY"/>
</dbReference>
<organism evidence="5 6">
    <name type="scientific">Gadus morhua</name>
    <name type="common">Atlantic cod</name>
    <dbReference type="NCBI Taxonomy" id="8049"/>
    <lineage>
        <taxon>Eukaryota</taxon>
        <taxon>Metazoa</taxon>
        <taxon>Chordata</taxon>
        <taxon>Craniata</taxon>
        <taxon>Vertebrata</taxon>
        <taxon>Euteleostomi</taxon>
        <taxon>Actinopterygii</taxon>
        <taxon>Neopterygii</taxon>
        <taxon>Teleostei</taxon>
        <taxon>Neoteleostei</taxon>
        <taxon>Acanthomorphata</taxon>
        <taxon>Zeiogadaria</taxon>
        <taxon>Gadariae</taxon>
        <taxon>Gadiformes</taxon>
        <taxon>Gadoidei</taxon>
        <taxon>Gadidae</taxon>
        <taxon>Gadus</taxon>
    </lineage>
</organism>
<dbReference type="Pfam" id="PF00622">
    <property type="entry name" value="SPRY"/>
    <property type="match status" value="1"/>
</dbReference>
<dbReference type="GeneTree" id="ENSGT00940000154395"/>
<name>A0A8C5C136_GADMO</name>
<dbReference type="PRINTS" id="PR01407">
    <property type="entry name" value="BUTYPHLNCDUF"/>
</dbReference>
<reference evidence="5" key="1">
    <citation type="submission" date="2025-08" db="UniProtKB">
        <authorList>
            <consortium name="Ensembl"/>
        </authorList>
    </citation>
    <scope>IDENTIFICATION</scope>
</reference>
<dbReference type="Proteomes" id="UP000694546">
    <property type="component" value="Chromosome 22"/>
</dbReference>
<dbReference type="GO" id="GO:0005737">
    <property type="term" value="C:cytoplasm"/>
    <property type="evidence" value="ECO:0007669"/>
    <property type="project" value="UniProtKB-ARBA"/>
</dbReference>
<evidence type="ECO:0000313" key="5">
    <source>
        <dbReference type="Ensembl" id="ENSGMOP00000053921.1"/>
    </source>
</evidence>
<dbReference type="Pfam" id="PF13765">
    <property type="entry name" value="PRY"/>
    <property type="match status" value="1"/>
</dbReference>
<dbReference type="AlphaFoldDB" id="A0A8C5C136"/>
<dbReference type="GO" id="GO:0008270">
    <property type="term" value="F:zinc ion binding"/>
    <property type="evidence" value="ECO:0007669"/>
    <property type="project" value="UniProtKB-KW"/>
</dbReference>
<dbReference type="InterPro" id="IPR001870">
    <property type="entry name" value="B30.2/SPRY"/>
</dbReference>
<keyword evidence="3" id="KW-0862">Zinc</keyword>
<dbReference type="SUPFAM" id="SSF49899">
    <property type="entry name" value="Concanavalin A-like lectins/glucanases"/>
    <property type="match status" value="1"/>
</dbReference>
<keyword evidence="6" id="KW-1185">Reference proteome</keyword>
<dbReference type="PANTHER" id="PTHR25465:SF14">
    <property type="entry name" value="E3 UBIQUITIN-PROTEIN LIGASE TRIM65"/>
    <property type="match status" value="1"/>
</dbReference>
<feature type="domain" description="B30.2/SPRY" evidence="4">
    <location>
        <begin position="212"/>
        <end position="416"/>
    </location>
</feature>
<evidence type="ECO:0000256" key="2">
    <source>
        <dbReference type="ARBA" id="ARBA00022771"/>
    </source>
</evidence>